<dbReference type="AlphaFoldDB" id="A0A345XLL1"/>
<evidence type="ECO:0000256" key="4">
    <source>
        <dbReference type="ARBA" id="ARBA00022989"/>
    </source>
</evidence>
<gene>
    <name evidence="9" type="ORF">DVA86_07560</name>
</gene>
<feature type="transmembrane region" description="Helical" evidence="7">
    <location>
        <begin position="70"/>
        <end position="99"/>
    </location>
</feature>
<evidence type="ECO:0000313" key="10">
    <source>
        <dbReference type="Proteomes" id="UP000254425"/>
    </source>
</evidence>
<keyword evidence="2" id="KW-1003">Cell membrane</keyword>
<name>A0A345XLL1_9ACTN</name>
<protein>
    <submittedName>
        <fullName evidence="9">FUSC family protein</fullName>
    </submittedName>
</protein>
<dbReference type="Proteomes" id="UP000254425">
    <property type="component" value="Chromosome"/>
</dbReference>
<dbReference type="InterPro" id="IPR049453">
    <property type="entry name" value="Memb_transporter_dom"/>
</dbReference>
<dbReference type="Pfam" id="PF13515">
    <property type="entry name" value="FUSC_2"/>
    <property type="match status" value="1"/>
</dbReference>
<feature type="transmembrane region" description="Helical" evidence="7">
    <location>
        <begin position="21"/>
        <end position="39"/>
    </location>
</feature>
<reference evidence="9 10" key="1">
    <citation type="submission" date="2018-07" db="EMBL/GenBank/DDBJ databases">
        <title>Draft genome of the type strain Streptomyces armeniacus ATCC 15676.</title>
        <authorList>
            <person name="Labana P."/>
            <person name="Gosse J.T."/>
            <person name="Boddy C.N."/>
        </authorList>
    </citation>
    <scope>NUCLEOTIDE SEQUENCE [LARGE SCALE GENOMIC DNA]</scope>
    <source>
        <strain evidence="9 10">ATCC 15676</strain>
    </source>
</reference>
<evidence type="ECO:0000256" key="5">
    <source>
        <dbReference type="ARBA" id="ARBA00023136"/>
    </source>
</evidence>
<dbReference type="KEGG" id="sarm:DVA86_07560"/>
<evidence type="ECO:0000256" key="6">
    <source>
        <dbReference type="ARBA" id="ARBA00043993"/>
    </source>
</evidence>
<evidence type="ECO:0000313" key="9">
    <source>
        <dbReference type="EMBL" id="AXK32527.1"/>
    </source>
</evidence>
<proteinExistence type="inferred from homology"/>
<comment type="similarity">
    <text evidence="6">Belongs to the YccS/YhfK family.</text>
</comment>
<feature type="domain" description="Integral membrane bound transporter" evidence="8">
    <location>
        <begin position="32"/>
        <end position="152"/>
    </location>
</feature>
<evidence type="ECO:0000256" key="1">
    <source>
        <dbReference type="ARBA" id="ARBA00004651"/>
    </source>
</evidence>
<keyword evidence="4 7" id="KW-1133">Transmembrane helix</keyword>
<sequence length="335" mass="35460">MPAPRPYPLRRSVLGPAGREYGLRVALCVAAATALALALHEEHWYWLPTTTAFLIKPDMGPLFSRVVNRFAGTAVGVLAFTVLAAWCGGTWWPVAVVVAGGALIPAATRHIGLLTAVITMLVLSFMHTVGDTAVTVARLVDTALACGIALLVGHLPRLSDPRVRVGHRFAVALRATERYLRHTLELDRPPRPVRPGPVHLAAAPDPAAAHCAALRHTAYRALAEARAVAEAAAAELPGPYGARRHDWLAVLARAERIADAATVCAVRLEYGVPRPPDAEVHQVTAALAAMADALEDGRGHTAPPLPPGPRGCRSLHDVMTELHAIHTLTTSAPAA</sequence>
<organism evidence="9 10">
    <name type="scientific">Streptomyces armeniacus</name>
    <dbReference type="NCBI Taxonomy" id="83291"/>
    <lineage>
        <taxon>Bacteria</taxon>
        <taxon>Bacillati</taxon>
        <taxon>Actinomycetota</taxon>
        <taxon>Actinomycetes</taxon>
        <taxon>Kitasatosporales</taxon>
        <taxon>Streptomycetaceae</taxon>
        <taxon>Streptomyces</taxon>
    </lineage>
</organism>
<evidence type="ECO:0000256" key="2">
    <source>
        <dbReference type="ARBA" id="ARBA00022475"/>
    </source>
</evidence>
<dbReference type="GO" id="GO:0005886">
    <property type="term" value="C:plasma membrane"/>
    <property type="evidence" value="ECO:0007669"/>
    <property type="project" value="UniProtKB-SubCell"/>
</dbReference>
<evidence type="ECO:0000259" key="8">
    <source>
        <dbReference type="Pfam" id="PF13515"/>
    </source>
</evidence>
<keyword evidence="5 7" id="KW-0472">Membrane</keyword>
<evidence type="ECO:0000256" key="3">
    <source>
        <dbReference type="ARBA" id="ARBA00022692"/>
    </source>
</evidence>
<dbReference type="PANTHER" id="PTHR30509:SF9">
    <property type="entry name" value="MULTIDRUG RESISTANCE PROTEIN MDTO"/>
    <property type="match status" value="1"/>
</dbReference>
<accession>A0A345XLL1</accession>
<dbReference type="PANTHER" id="PTHR30509">
    <property type="entry name" value="P-HYDROXYBENZOIC ACID EFFLUX PUMP SUBUNIT-RELATED"/>
    <property type="match status" value="1"/>
</dbReference>
<keyword evidence="10" id="KW-1185">Reference proteome</keyword>
<evidence type="ECO:0000256" key="7">
    <source>
        <dbReference type="SAM" id="Phobius"/>
    </source>
</evidence>
<comment type="subcellular location">
    <subcellularLocation>
        <location evidence="1">Cell membrane</location>
        <topology evidence="1">Multi-pass membrane protein</topology>
    </subcellularLocation>
</comment>
<dbReference type="EMBL" id="CP031320">
    <property type="protein sequence ID" value="AXK32527.1"/>
    <property type="molecule type" value="Genomic_DNA"/>
</dbReference>
<dbReference type="RefSeq" id="WP_208876786.1">
    <property type="nucleotide sequence ID" value="NZ_CP031320.1"/>
</dbReference>
<keyword evidence="3 7" id="KW-0812">Transmembrane</keyword>
<feature type="transmembrane region" description="Helical" evidence="7">
    <location>
        <begin position="111"/>
        <end position="130"/>
    </location>
</feature>